<organism evidence="5 6">
    <name type="scientific">Pleurostoma richardsiae</name>
    <dbReference type="NCBI Taxonomy" id="41990"/>
    <lineage>
        <taxon>Eukaryota</taxon>
        <taxon>Fungi</taxon>
        <taxon>Dikarya</taxon>
        <taxon>Ascomycota</taxon>
        <taxon>Pezizomycotina</taxon>
        <taxon>Sordariomycetes</taxon>
        <taxon>Sordariomycetidae</taxon>
        <taxon>Calosphaeriales</taxon>
        <taxon>Pleurostomataceae</taxon>
        <taxon>Pleurostoma</taxon>
    </lineage>
</organism>
<dbReference type="GO" id="GO:0008270">
    <property type="term" value="F:zinc ion binding"/>
    <property type="evidence" value="ECO:0007669"/>
    <property type="project" value="InterPro"/>
</dbReference>
<evidence type="ECO:0000256" key="1">
    <source>
        <dbReference type="ARBA" id="ARBA00004123"/>
    </source>
</evidence>
<comment type="subcellular location">
    <subcellularLocation>
        <location evidence="1">Nucleus</location>
    </subcellularLocation>
</comment>
<dbReference type="SMART" id="SM00066">
    <property type="entry name" value="GAL4"/>
    <property type="match status" value="1"/>
</dbReference>
<dbReference type="SUPFAM" id="SSF57701">
    <property type="entry name" value="Zn2/Cys6 DNA-binding domain"/>
    <property type="match status" value="1"/>
</dbReference>
<dbReference type="Pfam" id="PF04082">
    <property type="entry name" value="Fungal_trans"/>
    <property type="match status" value="1"/>
</dbReference>
<protein>
    <submittedName>
        <fullName evidence="5">Fungal transcriptional regulatory protein, N-terminal</fullName>
    </submittedName>
</protein>
<accession>A0AA38RU22</accession>
<dbReference type="PANTHER" id="PTHR31001">
    <property type="entry name" value="UNCHARACTERIZED TRANSCRIPTIONAL REGULATORY PROTEIN"/>
    <property type="match status" value="1"/>
</dbReference>
<keyword evidence="2" id="KW-0479">Metal-binding</keyword>
<dbReference type="CDD" id="cd12148">
    <property type="entry name" value="fungal_TF_MHR"/>
    <property type="match status" value="1"/>
</dbReference>
<keyword evidence="6" id="KW-1185">Reference proteome</keyword>
<evidence type="ECO:0000313" key="6">
    <source>
        <dbReference type="Proteomes" id="UP001174694"/>
    </source>
</evidence>
<dbReference type="Gene3D" id="4.10.240.10">
    <property type="entry name" value="Zn(2)-C6 fungal-type DNA-binding domain"/>
    <property type="match status" value="1"/>
</dbReference>
<dbReference type="InterPro" id="IPR036864">
    <property type="entry name" value="Zn2-C6_fun-type_DNA-bd_sf"/>
</dbReference>
<dbReference type="InterPro" id="IPR050613">
    <property type="entry name" value="Sec_Metabolite_Reg"/>
</dbReference>
<dbReference type="GO" id="GO:0006351">
    <property type="term" value="P:DNA-templated transcription"/>
    <property type="evidence" value="ECO:0007669"/>
    <property type="project" value="InterPro"/>
</dbReference>
<dbReference type="PROSITE" id="PS50048">
    <property type="entry name" value="ZN2_CY6_FUNGAL_2"/>
    <property type="match status" value="1"/>
</dbReference>
<name>A0AA38RU22_9PEZI</name>
<dbReference type="Pfam" id="PF00172">
    <property type="entry name" value="Zn_clus"/>
    <property type="match status" value="1"/>
</dbReference>
<comment type="caution">
    <text evidence="5">The sequence shown here is derived from an EMBL/GenBank/DDBJ whole genome shotgun (WGS) entry which is preliminary data.</text>
</comment>
<proteinExistence type="predicted"/>
<sequence>MEHSPEQPDEERPSTVLRRYDVERSCLRCHERKVRCNKALPCSTCLRAKASCRYPGPERTKRRSQRMGTAKVVPRLEVLERPMAEISQNYSSTGAAHVLEPSRSPSSSLPPGAILSAQEALADGRVSSKHPEGFLVKEGASTRYINEVLFSGVLEKESELRSAIASPESANTLARPFSAFGFDGLLSHPQLSTDTSCLYPSRGQATQLWQPVIFAAINNQKQVPPDLSALLFSIYFAAVTSLRAQDTRIILGLDRESALCEYQRGLEVSLHMASFLDSPTITSLQAMSIYLLSRRNHNGGQSGWTLNGLLIRAAQFIGLHRDGKNFQLSPLDCEIRRRLWWQIRGFDARVAEDHGLSTGGFDGFCDTKLPLNVDDRDLCPDLESVPSTKSRWTEMTMFLVTVEMNQSMQQISRTAVAILDGRDKMTDLEQLLESTKERMERQYLQYCDPNIPIQKAALLLGRATIGKLEVFVHQQHRRGLSAEESAARATEKTLTLACNAIETGIELKTDEMLSNFQWLFSTFIQYHLLTYTLWHLCVRPEVASADRAWDIVNKSFSLIENPGWPSPGSKWNMLCKLRDKALDIRCSSQSNRDSVADLAIPAATAAPVDNTGESTGITAFGDRMAWDLDSICFPDWGGYASGF</sequence>
<dbReference type="InterPro" id="IPR007219">
    <property type="entry name" value="XnlR_reg_dom"/>
</dbReference>
<dbReference type="EMBL" id="JANBVO010000028">
    <property type="protein sequence ID" value="KAJ9138922.1"/>
    <property type="molecule type" value="Genomic_DNA"/>
</dbReference>
<dbReference type="PANTHER" id="PTHR31001:SF57">
    <property type="entry name" value="ZN(II)2CYS6 TRANSCRIPTION FACTOR (EUROFUNG)"/>
    <property type="match status" value="1"/>
</dbReference>
<gene>
    <name evidence="5" type="ORF">NKR23_g8197</name>
</gene>
<dbReference type="CDD" id="cd00067">
    <property type="entry name" value="GAL4"/>
    <property type="match status" value="1"/>
</dbReference>
<reference evidence="5" key="1">
    <citation type="submission" date="2022-07" db="EMBL/GenBank/DDBJ databases">
        <title>Fungi with potential for degradation of polypropylene.</title>
        <authorList>
            <person name="Gostincar C."/>
        </authorList>
    </citation>
    <scope>NUCLEOTIDE SEQUENCE</scope>
    <source>
        <strain evidence="5">EXF-13308</strain>
    </source>
</reference>
<evidence type="ECO:0000256" key="3">
    <source>
        <dbReference type="ARBA" id="ARBA00023242"/>
    </source>
</evidence>
<evidence type="ECO:0000256" key="2">
    <source>
        <dbReference type="ARBA" id="ARBA00022723"/>
    </source>
</evidence>
<evidence type="ECO:0000259" key="4">
    <source>
        <dbReference type="PROSITE" id="PS50048"/>
    </source>
</evidence>
<dbReference type="PROSITE" id="PS00463">
    <property type="entry name" value="ZN2_CY6_FUNGAL_1"/>
    <property type="match status" value="1"/>
</dbReference>
<dbReference type="Proteomes" id="UP001174694">
    <property type="component" value="Unassembled WGS sequence"/>
</dbReference>
<dbReference type="GO" id="GO:0005634">
    <property type="term" value="C:nucleus"/>
    <property type="evidence" value="ECO:0007669"/>
    <property type="project" value="UniProtKB-SubCell"/>
</dbReference>
<dbReference type="GO" id="GO:0003677">
    <property type="term" value="F:DNA binding"/>
    <property type="evidence" value="ECO:0007669"/>
    <property type="project" value="InterPro"/>
</dbReference>
<keyword evidence="3" id="KW-0539">Nucleus</keyword>
<dbReference type="SMART" id="SM00906">
    <property type="entry name" value="Fungal_trans"/>
    <property type="match status" value="1"/>
</dbReference>
<evidence type="ECO:0000313" key="5">
    <source>
        <dbReference type="EMBL" id="KAJ9138922.1"/>
    </source>
</evidence>
<dbReference type="AlphaFoldDB" id="A0AA38RU22"/>
<dbReference type="InterPro" id="IPR001138">
    <property type="entry name" value="Zn2Cys6_DnaBD"/>
</dbReference>
<dbReference type="GO" id="GO:0000981">
    <property type="term" value="F:DNA-binding transcription factor activity, RNA polymerase II-specific"/>
    <property type="evidence" value="ECO:0007669"/>
    <property type="project" value="InterPro"/>
</dbReference>
<feature type="domain" description="Zn(2)-C6 fungal-type" evidence="4">
    <location>
        <begin position="25"/>
        <end position="54"/>
    </location>
</feature>